<keyword evidence="3" id="KW-0812">Transmembrane</keyword>
<feature type="compositionally biased region" description="Polar residues" evidence="2">
    <location>
        <begin position="2116"/>
        <end position="2131"/>
    </location>
</feature>
<evidence type="ECO:0000259" key="4">
    <source>
        <dbReference type="Pfam" id="PF00082"/>
    </source>
</evidence>
<dbReference type="GO" id="GO:0006508">
    <property type="term" value="P:proteolysis"/>
    <property type="evidence" value="ECO:0007669"/>
    <property type="project" value="InterPro"/>
</dbReference>
<feature type="domain" description="Peptidase S8/S53" evidence="4">
    <location>
        <begin position="977"/>
        <end position="1381"/>
    </location>
</feature>
<evidence type="ECO:0000313" key="6">
    <source>
        <dbReference type="EMBL" id="CAE2192722.1"/>
    </source>
</evidence>
<proteinExistence type="inferred from homology"/>
<organism evidence="5">
    <name type="scientific">Guillardia theta</name>
    <name type="common">Cryptophyte</name>
    <name type="synonym">Cryptomonas phi</name>
    <dbReference type="NCBI Taxonomy" id="55529"/>
    <lineage>
        <taxon>Eukaryota</taxon>
        <taxon>Cryptophyceae</taxon>
        <taxon>Pyrenomonadales</taxon>
        <taxon>Geminigeraceae</taxon>
        <taxon>Guillardia</taxon>
    </lineage>
</organism>
<comment type="similarity">
    <text evidence="1">Belongs to the peptidase S8 family.</text>
</comment>
<dbReference type="InterPro" id="IPR000209">
    <property type="entry name" value="Peptidase_S8/S53_dom"/>
</dbReference>
<dbReference type="EMBL" id="HBKN01002352">
    <property type="protein sequence ID" value="CAE2192722.1"/>
    <property type="molecule type" value="Transcribed_RNA"/>
</dbReference>
<feature type="transmembrane region" description="Helical" evidence="3">
    <location>
        <begin position="1797"/>
        <end position="1821"/>
    </location>
</feature>
<evidence type="ECO:0000313" key="5">
    <source>
        <dbReference type="EMBL" id="CAE2192721.1"/>
    </source>
</evidence>
<reference evidence="5" key="1">
    <citation type="submission" date="2021-01" db="EMBL/GenBank/DDBJ databases">
        <authorList>
            <person name="Corre E."/>
            <person name="Pelletier E."/>
            <person name="Niang G."/>
            <person name="Scheremetjew M."/>
            <person name="Finn R."/>
            <person name="Kale V."/>
            <person name="Holt S."/>
            <person name="Cochrane G."/>
            <person name="Meng A."/>
            <person name="Brown T."/>
            <person name="Cohen L."/>
        </authorList>
    </citation>
    <scope>NUCLEOTIDE SEQUENCE</scope>
    <source>
        <strain evidence="5">CCMP 2712</strain>
    </source>
</reference>
<feature type="region of interest" description="Disordered" evidence="2">
    <location>
        <begin position="2042"/>
        <end position="2086"/>
    </location>
</feature>
<feature type="compositionally biased region" description="Basic and acidic residues" evidence="2">
    <location>
        <begin position="2132"/>
        <end position="2149"/>
    </location>
</feature>
<dbReference type="SUPFAM" id="SSF49785">
    <property type="entry name" value="Galactose-binding domain-like"/>
    <property type="match status" value="1"/>
</dbReference>
<keyword evidence="3" id="KW-1133">Transmembrane helix</keyword>
<dbReference type="EMBL" id="HBKN01002351">
    <property type="protein sequence ID" value="CAE2192721.1"/>
    <property type="molecule type" value="Transcribed_RNA"/>
</dbReference>
<evidence type="ECO:0000256" key="1">
    <source>
        <dbReference type="ARBA" id="ARBA00011073"/>
    </source>
</evidence>
<dbReference type="InterPro" id="IPR034058">
    <property type="entry name" value="TagA/B/C/D_pept_dom"/>
</dbReference>
<dbReference type="CDD" id="cd04842">
    <property type="entry name" value="Peptidases_S8_Kp43_protease"/>
    <property type="match status" value="1"/>
</dbReference>
<feature type="region of interest" description="Disordered" evidence="2">
    <location>
        <begin position="2116"/>
        <end position="2149"/>
    </location>
</feature>
<dbReference type="InterPro" id="IPR051048">
    <property type="entry name" value="Peptidase_S8/S53_subtilisin"/>
</dbReference>
<protein>
    <recommendedName>
        <fullName evidence="4">Peptidase S8/S53 domain-containing protein</fullName>
    </recommendedName>
</protein>
<dbReference type="Pfam" id="PF00082">
    <property type="entry name" value="Peptidase_S8"/>
    <property type="match status" value="1"/>
</dbReference>
<dbReference type="InterPro" id="IPR036852">
    <property type="entry name" value="Peptidase_S8/S53_dom_sf"/>
</dbReference>
<dbReference type="Gene3D" id="2.60.120.380">
    <property type="match status" value="1"/>
</dbReference>
<keyword evidence="3" id="KW-0472">Membrane</keyword>
<evidence type="ECO:0000256" key="3">
    <source>
        <dbReference type="SAM" id="Phobius"/>
    </source>
</evidence>
<dbReference type="Gene3D" id="3.40.50.200">
    <property type="entry name" value="Peptidase S8/S53 domain"/>
    <property type="match status" value="1"/>
</dbReference>
<gene>
    <name evidence="5" type="ORF">GTHE00462_LOCUS2032</name>
    <name evidence="6" type="ORF">GTHE00462_LOCUS2033</name>
</gene>
<dbReference type="InterPro" id="IPR008979">
    <property type="entry name" value="Galactose-bd-like_sf"/>
</dbReference>
<sequence>MAHDDIFSAINASVGQSLIDFKILLLPHHMRYNREVDQVIKSMVDKEGLGDSEHIVAHESNRRVLSARIRRGKAAEFVSYVSELVDVLSVEVQGVYMARNLLEDKILMSGTGLQSEISDGLLLKLNGLTGSGQLVSLSDTGLDYDNCMLWQPSFPWFCLNPARAFQGLGACSASAYAGLLGERDFSAFIQMMLFSARDTHLLDSGTTAGVPSRYPPLNARFRDRRDRIERGYVFSLRGDPTIALLVDSWAALRGPLLRTLQVGARLCAACGGNVTWNNGVQMFVSKQTYAYDELDNTTEHLKTTAGFQWSVFSALLYEKCFCFYTSLNFSSLAPVDYRHPLPPVREFLFQAFGNVPNRPGYQSLQTAMHELCNITRGGGKYPKPRAIRNSEGVLVDICKNVSFLNGKVSFNTCMMNWEGRLLEPALSSCFATQYLPERKSGGDAKKNAEYYTYNTTLAWWEEYTRVPPFNRVDQSRRKVVGYQVQSGCQPCGMCSRLWIDSRDYDSVVFTDKMPALLQPGQVYDIYLQPNSKDWRLDSFQARNLNLYMNVSLTVQANLLEMNSLGVCVLENGVYAVAAKTDNLRNRSWWNQNCLNANRWDMNYRVTTSAASSVSEYQHHQVIDPLRQSADGWRLLVWNNGSSPILHTAALQLFTRSTNCSDKQDGQDLLDENTHSLDLGNRNTNAVAADDVCYLRNETYCDNTYDSGRQLDLCNVCGGHCFPPRCSMQHCMGADQAIMRIRNLDLFPYGTVSKTFALAAMTEADRVCPSPSGPQVACSPTWCNTSGWCGARKETYLVSTDFLTAEAGGLYTFGFKQLLFESSGLNRTLKLTVKLLGRPVDTSSSTRQGGVGDIALPSWFALSPGVNGNQSYYATFEGRNYSVPFKNRTQVEIVMDEGSLQSALSYFQYTPAPDMGTSLNRRQSMLEFNLQVLRKDGSAYLGVQDRYPAGVQAVTCKGGFAGAACDTMDPPMTVVVTINPQQSGQRVVPPGLQRGGRRLKLSRGGHGTHVATSMAGKALNPDSSPSRLEQFDGLAPDSKIFFVDIADSGSLFLTPPDIGDALLSSAYGAGSRVFVNPWTCEDYLWWKQQDKSFDPAQSVAGDYKINELPSICNRYTVDAWSIDDFVSRHSDMLVIFPAGDNGLYGDNTISSPGTCKNCLTVGTSQSWIKNMIAATDLDDPSCRPADCSHNVDQTNTCANPARAVYGEPSCCKDRYLTENFGAEAMDATSGRGYGVSQQAASSSIFSSLDQLQFARVKPELVAPGVNVIAGRSDGNPISGGNKGCRCCDNASKSESYLVARSGSSSSAAKVGALAALVRQYFEDGFYPLGFRGLGSRLSPSAALVKAMLVTAAAPLRHVLNQSGGDLNQAHLNPWPSRFFGFGIPSLDKVLPLGIAEATRSSASSTEIQPPVDLTCECTGQNKELFRSSAGSERFSKDYGTSCQPWNSMEDGRSQTCSTIFSSNPSARPVPLGVGYSSDLDETCCISWCFVNSSCPSRQVFKEIPTMFYSSEVCAQNLSKISSCPYKTKRKTFRMIALDHDIVSIPSSCVSDFNQSQSPKFCLGGPNIAQLCRSNSDCGASFECGNNDLIVYCQRLRDVTRCWDLASHACQYASFEPSFSFKKGSLSLNETVMYNFSIYAASSGSPLTVTLAYTDAPGSMGAPAVLVNNLDLMLEVTPIMMTSPEGTKPLSDYPRDRSRRQVYWGNGAVGGDAVNNVEAVRLSNLSASEVLVKISATSLRGSSPNAMNSDMCQPFALVILGDLDQKLLSNPLQLSTIPSSLPVGICGRFPKHLETSPEWWTAGRIAAVVVSGFCFLVLLFISIRCYRRVKQLKEEEETVNADSNIGIKYRTDVEPAEEELGVAQAGGIDFIVLDESASSIDNYYAGLPIVILEGAGSGEESVIESYFGLSRKALVEFEVPVASGSQYKILTKDREPSGYKVGSLGYVTSKRAGASGRDWMVQKQKETVEQARRRHGNLKREELEEMAIGAGSHQRSTREQVDAIRHGKAIGKHMSSQAIFDTALPDERGRIVHFKSDDMISYEQRNSSKFKAPSAGSRLDAGESQAPPPLRSSRALSRQVHKPAVTAHTWEVEATAALSPGKSEPLPDTARGMVTATLFTTARNRTRRSNFGSTKEEKPEGEGGGERECLL</sequence>
<name>A0A6U5W4B8_GUITH</name>
<accession>A0A6U5W4B8</accession>
<evidence type="ECO:0000256" key="2">
    <source>
        <dbReference type="SAM" id="MobiDB-lite"/>
    </source>
</evidence>
<dbReference type="PANTHER" id="PTHR43399">
    <property type="entry name" value="SUBTILISIN-RELATED"/>
    <property type="match status" value="1"/>
</dbReference>
<dbReference type="GO" id="GO:0004252">
    <property type="term" value="F:serine-type endopeptidase activity"/>
    <property type="evidence" value="ECO:0007669"/>
    <property type="project" value="InterPro"/>
</dbReference>
<dbReference type="SUPFAM" id="SSF52743">
    <property type="entry name" value="Subtilisin-like"/>
    <property type="match status" value="1"/>
</dbReference>
<dbReference type="PANTHER" id="PTHR43399:SF4">
    <property type="entry name" value="CELL WALL-ASSOCIATED PROTEASE"/>
    <property type="match status" value="1"/>
</dbReference>